<comment type="similarity">
    <text evidence="1">Belongs to the peptidase C40 family.</text>
</comment>
<dbReference type="Pfam" id="PF00877">
    <property type="entry name" value="NLPC_P60"/>
    <property type="match status" value="1"/>
</dbReference>
<dbReference type="Proteomes" id="UP001597168">
    <property type="component" value="Unassembled WGS sequence"/>
</dbReference>
<dbReference type="InterPro" id="IPR006311">
    <property type="entry name" value="TAT_signal"/>
</dbReference>
<evidence type="ECO:0000313" key="8">
    <source>
        <dbReference type="Proteomes" id="UP001597168"/>
    </source>
</evidence>
<gene>
    <name evidence="7" type="ORF">ACFQ3T_05015</name>
</gene>
<keyword evidence="4" id="KW-0788">Thiol protease</keyword>
<evidence type="ECO:0000313" key="7">
    <source>
        <dbReference type="EMBL" id="MFD1146479.1"/>
    </source>
</evidence>
<sequence length="180" mass="19267">MKRSSARRAIVGAAVALLTAAGLATPASATTEPDLTAQASAVRNAVVDAAKSYLGLPYRYATGWTCSRQAMDCECFNRNAIWDGTARVTGRGLQLNYWLQGQINQGRLTTTPRPGDLVFWDTDPHDGIPYGGDYDHTGIYIGGTTVIDANAVAGRVRYDSTTLGGSYRPIYVDVLAPNGY</sequence>
<name>A0ABW3QHP5_9PSEU</name>
<evidence type="ECO:0000256" key="4">
    <source>
        <dbReference type="ARBA" id="ARBA00022807"/>
    </source>
</evidence>
<evidence type="ECO:0000256" key="5">
    <source>
        <dbReference type="SAM" id="SignalP"/>
    </source>
</evidence>
<evidence type="ECO:0000256" key="2">
    <source>
        <dbReference type="ARBA" id="ARBA00022670"/>
    </source>
</evidence>
<evidence type="ECO:0000256" key="3">
    <source>
        <dbReference type="ARBA" id="ARBA00022801"/>
    </source>
</evidence>
<dbReference type="InterPro" id="IPR038765">
    <property type="entry name" value="Papain-like_cys_pep_sf"/>
</dbReference>
<dbReference type="PROSITE" id="PS51935">
    <property type="entry name" value="NLPC_P60"/>
    <property type="match status" value="1"/>
</dbReference>
<evidence type="ECO:0000256" key="1">
    <source>
        <dbReference type="ARBA" id="ARBA00007074"/>
    </source>
</evidence>
<reference evidence="8" key="1">
    <citation type="journal article" date="2019" name="Int. J. Syst. Evol. Microbiol.">
        <title>The Global Catalogue of Microorganisms (GCM) 10K type strain sequencing project: providing services to taxonomists for standard genome sequencing and annotation.</title>
        <authorList>
            <consortium name="The Broad Institute Genomics Platform"/>
            <consortium name="The Broad Institute Genome Sequencing Center for Infectious Disease"/>
            <person name="Wu L."/>
            <person name="Ma J."/>
        </authorList>
    </citation>
    <scope>NUCLEOTIDE SEQUENCE [LARGE SCALE GENOMIC DNA]</scope>
    <source>
        <strain evidence="8">CCUG 60214</strain>
    </source>
</reference>
<comment type="caution">
    <text evidence="7">The sequence shown here is derived from an EMBL/GenBank/DDBJ whole genome shotgun (WGS) entry which is preliminary data.</text>
</comment>
<dbReference type="Gene3D" id="3.90.1720.10">
    <property type="entry name" value="endopeptidase domain like (from Nostoc punctiforme)"/>
    <property type="match status" value="1"/>
</dbReference>
<feature type="domain" description="NlpC/P60" evidence="6">
    <location>
        <begin position="40"/>
        <end position="178"/>
    </location>
</feature>
<evidence type="ECO:0000259" key="6">
    <source>
        <dbReference type="PROSITE" id="PS51935"/>
    </source>
</evidence>
<keyword evidence="8" id="KW-1185">Reference proteome</keyword>
<protein>
    <submittedName>
        <fullName evidence="7">C40 family peptidase</fullName>
    </submittedName>
</protein>
<accession>A0ABW3QHP5</accession>
<feature type="chain" id="PRO_5046282249" evidence="5">
    <location>
        <begin position="30"/>
        <end position="180"/>
    </location>
</feature>
<dbReference type="SUPFAM" id="SSF54001">
    <property type="entry name" value="Cysteine proteinases"/>
    <property type="match status" value="1"/>
</dbReference>
<dbReference type="InterPro" id="IPR000064">
    <property type="entry name" value="NLP_P60_dom"/>
</dbReference>
<feature type="signal peptide" evidence="5">
    <location>
        <begin position="1"/>
        <end position="29"/>
    </location>
</feature>
<dbReference type="EMBL" id="JBHTLK010000013">
    <property type="protein sequence ID" value="MFD1146479.1"/>
    <property type="molecule type" value="Genomic_DNA"/>
</dbReference>
<dbReference type="RefSeq" id="WP_380720297.1">
    <property type="nucleotide sequence ID" value="NZ_JBHTLK010000013.1"/>
</dbReference>
<organism evidence="7 8">
    <name type="scientific">Saccharothrix hoggarensis</name>
    <dbReference type="NCBI Taxonomy" id="913853"/>
    <lineage>
        <taxon>Bacteria</taxon>
        <taxon>Bacillati</taxon>
        <taxon>Actinomycetota</taxon>
        <taxon>Actinomycetes</taxon>
        <taxon>Pseudonocardiales</taxon>
        <taxon>Pseudonocardiaceae</taxon>
        <taxon>Saccharothrix</taxon>
    </lineage>
</organism>
<keyword evidence="2" id="KW-0645">Protease</keyword>
<proteinExistence type="inferred from homology"/>
<keyword evidence="5" id="KW-0732">Signal</keyword>
<dbReference type="PROSITE" id="PS51318">
    <property type="entry name" value="TAT"/>
    <property type="match status" value="1"/>
</dbReference>
<keyword evidence="3" id="KW-0378">Hydrolase</keyword>